<reference evidence="3 4" key="2">
    <citation type="submission" date="2024-05" db="EMBL/GenBank/DDBJ databases">
        <authorList>
            <person name="Chen Y."/>
            <person name="Shah S."/>
            <person name="Dougan E. K."/>
            <person name="Thang M."/>
            <person name="Chan C."/>
        </authorList>
    </citation>
    <scope>NUCLEOTIDE SEQUENCE [LARGE SCALE GENOMIC DNA]</scope>
</reference>
<dbReference type="EMBL" id="CAMXCT030001676">
    <property type="protein sequence ID" value="CAL4779464.1"/>
    <property type="molecule type" value="Genomic_DNA"/>
</dbReference>
<dbReference type="EMBL" id="CAMXCT010003128">
    <property type="protein sequence ID" value="CAI4002608.1"/>
    <property type="molecule type" value="Genomic_DNA"/>
</dbReference>
<evidence type="ECO:0000313" key="3">
    <source>
        <dbReference type="EMBL" id="CAL4779464.1"/>
    </source>
</evidence>
<evidence type="ECO:0000313" key="2">
    <source>
        <dbReference type="EMBL" id="CAI4002608.1"/>
    </source>
</evidence>
<name>A0A9P1FZP4_9DINO</name>
<protein>
    <submittedName>
        <fullName evidence="1">Uncharacterized protein</fullName>
    </submittedName>
</protein>
<dbReference type="EMBL" id="CAMXCT020001676">
    <property type="protein sequence ID" value="CAL1145527.1"/>
    <property type="molecule type" value="Genomic_DNA"/>
</dbReference>
<dbReference type="EMBL" id="CAMXCT020003128">
    <property type="protein sequence ID" value="CAL1155983.1"/>
    <property type="molecule type" value="Genomic_DNA"/>
</dbReference>
<dbReference type="OrthoDB" id="485864at2759"/>
<dbReference type="Proteomes" id="UP001152797">
    <property type="component" value="Unassembled WGS sequence"/>
</dbReference>
<proteinExistence type="predicted"/>
<sequence length="189" mass="21172">MGQPEAILPDSCHCFHLGWGIDLGSSALVLLAYDTALVLQWLEDFLEPDGGDDLVQGLKYALATANLFFRTLRSCGVFIEGAKKELVFFAGQQMCEAYGHMATKCFHLGWKMFRLRPKLHFQQHLTLLMGPESGPIAFSALNFSCWADEDYIGRISRLSRSVHPLKSSYRCLQKALGLYKCQFQSIQGG</sequence>
<gene>
    <name evidence="1" type="ORF">C1SCF055_LOCUS19003</name>
    <name evidence="2" type="ORF">C1SCF055_LOCUS28551</name>
</gene>
<dbReference type="EMBL" id="CAMXCT010001676">
    <property type="protein sequence ID" value="CAI3992152.1"/>
    <property type="molecule type" value="Genomic_DNA"/>
</dbReference>
<organism evidence="1">
    <name type="scientific">Cladocopium goreaui</name>
    <dbReference type="NCBI Taxonomy" id="2562237"/>
    <lineage>
        <taxon>Eukaryota</taxon>
        <taxon>Sar</taxon>
        <taxon>Alveolata</taxon>
        <taxon>Dinophyceae</taxon>
        <taxon>Suessiales</taxon>
        <taxon>Symbiodiniaceae</taxon>
        <taxon>Cladocopium</taxon>
    </lineage>
</organism>
<reference evidence="1" key="1">
    <citation type="submission" date="2022-10" db="EMBL/GenBank/DDBJ databases">
        <authorList>
            <person name="Chen Y."/>
            <person name="Dougan E. K."/>
            <person name="Chan C."/>
            <person name="Rhodes N."/>
            <person name="Thang M."/>
        </authorList>
    </citation>
    <scope>NUCLEOTIDE SEQUENCE</scope>
</reference>
<dbReference type="EMBL" id="CAMXCT030003128">
    <property type="protein sequence ID" value="CAL4789920.1"/>
    <property type="molecule type" value="Genomic_DNA"/>
</dbReference>
<evidence type="ECO:0000313" key="1">
    <source>
        <dbReference type="EMBL" id="CAI3992152.1"/>
    </source>
</evidence>
<accession>A0A9P1FZP4</accession>
<dbReference type="AlphaFoldDB" id="A0A9P1FZP4"/>
<keyword evidence="4" id="KW-1185">Reference proteome</keyword>
<evidence type="ECO:0000313" key="4">
    <source>
        <dbReference type="Proteomes" id="UP001152797"/>
    </source>
</evidence>
<comment type="caution">
    <text evidence="1">The sequence shown here is derived from an EMBL/GenBank/DDBJ whole genome shotgun (WGS) entry which is preliminary data.</text>
</comment>